<protein>
    <recommendedName>
        <fullName evidence="1">DUF5615 domain-containing protein</fullName>
    </recommendedName>
</protein>
<gene>
    <name evidence="2" type="ORF">CWATWH0005_4001</name>
</gene>
<evidence type="ECO:0000259" key="1">
    <source>
        <dbReference type="Pfam" id="PF18480"/>
    </source>
</evidence>
<dbReference type="Pfam" id="PF18480">
    <property type="entry name" value="DUF5615"/>
    <property type="match status" value="1"/>
</dbReference>
<comment type="caution">
    <text evidence="2">The sequence shown here is derived from an EMBL/GenBank/DDBJ whole genome shotgun (WGS) entry which is preliminary data.</text>
</comment>
<accession>T2J3X0</accession>
<feature type="domain" description="DUF5615" evidence="1">
    <location>
        <begin position="4"/>
        <end position="103"/>
    </location>
</feature>
<evidence type="ECO:0000313" key="2">
    <source>
        <dbReference type="EMBL" id="CCQ59180.1"/>
    </source>
</evidence>
<dbReference type="RefSeq" id="WP_021834142.1">
    <property type="nucleotide sequence ID" value="NZ_CAQL01001183.1"/>
</dbReference>
<dbReference type="InterPro" id="IPR041049">
    <property type="entry name" value="DUF5615"/>
</dbReference>
<dbReference type="EMBL" id="CAQL01001183">
    <property type="protein sequence ID" value="CCQ59180.1"/>
    <property type="molecule type" value="Genomic_DNA"/>
</dbReference>
<reference evidence="2 3" key="1">
    <citation type="submission" date="2013-01" db="EMBL/GenBank/DDBJ databases">
        <authorList>
            <person name="Bench S."/>
        </authorList>
    </citation>
    <scope>NUCLEOTIDE SEQUENCE [LARGE SCALE GENOMIC DNA]</scope>
    <source>
        <strain evidence="2 3">WH 0005</strain>
    </source>
</reference>
<name>T2J3X0_CROWT</name>
<organism evidence="2 3">
    <name type="scientific">Crocosphaera watsonii WH 0005</name>
    <dbReference type="NCBI Taxonomy" id="423472"/>
    <lineage>
        <taxon>Bacteria</taxon>
        <taxon>Bacillati</taxon>
        <taxon>Cyanobacteriota</taxon>
        <taxon>Cyanophyceae</taxon>
        <taxon>Oscillatoriophycideae</taxon>
        <taxon>Chroococcales</taxon>
        <taxon>Aphanothecaceae</taxon>
        <taxon>Crocosphaera</taxon>
    </lineage>
</organism>
<sequence length="119" mass="13400">MSLRLLLDEDIQAKLLVTLLKKAGHDALSINDVNLTGQLDPVVLDYARQTNRILLTQNCQDFEDLHYINSNHPGILAVYHEANPLKDMSLKAIVKAISNLEAANIPLVNQFIALNHWNY</sequence>
<dbReference type="AlphaFoldDB" id="T2J3X0"/>
<evidence type="ECO:0000313" key="3">
    <source>
        <dbReference type="Proteomes" id="UP000017981"/>
    </source>
</evidence>
<reference evidence="2 3" key="2">
    <citation type="submission" date="2013-09" db="EMBL/GenBank/DDBJ databases">
        <title>Whole genome comparison of six Crocosphaera watsonii strains with differing phenotypes.</title>
        <authorList>
            <person name="Bench S.R."/>
            <person name="Heller P."/>
            <person name="Frank I."/>
            <person name="Arciniega M."/>
            <person name="Shilova I.N."/>
            <person name="Zehr J.P."/>
        </authorList>
    </citation>
    <scope>NUCLEOTIDE SEQUENCE [LARGE SCALE GENOMIC DNA]</scope>
    <source>
        <strain evidence="2 3">WH 0005</strain>
    </source>
</reference>
<dbReference type="Proteomes" id="UP000017981">
    <property type="component" value="Unassembled WGS sequence"/>
</dbReference>
<proteinExistence type="predicted"/>